<evidence type="ECO:0000256" key="1">
    <source>
        <dbReference type="ARBA" id="ARBA00004141"/>
    </source>
</evidence>
<keyword evidence="4 6" id="KW-0472">Membrane</keyword>
<feature type="transmembrane region" description="Helical" evidence="6">
    <location>
        <begin position="406"/>
        <end position="423"/>
    </location>
</feature>
<evidence type="ECO:0000256" key="4">
    <source>
        <dbReference type="ARBA" id="ARBA00023136"/>
    </source>
</evidence>
<dbReference type="GO" id="GO:0016020">
    <property type="term" value="C:membrane"/>
    <property type="evidence" value="ECO:0007669"/>
    <property type="project" value="UniProtKB-SubCell"/>
</dbReference>
<feature type="transmembrane region" description="Helical" evidence="6">
    <location>
        <begin position="435"/>
        <end position="459"/>
    </location>
</feature>
<feature type="transmembrane region" description="Helical" evidence="6">
    <location>
        <begin position="305"/>
        <end position="331"/>
    </location>
</feature>
<dbReference type="EMBL" id="JBICBT010000554">
    <property type="protein sequence ID" value="KAL3109874.1"/>
    <property type="molecule type" value="Genomic_DNA"/>
</dbReference>
<feature type="transmembrane region" description="Helical" evidence="6">
    <location>
        <begin position="274"/>
        <end position="293"/>
    </location>
</feature>
<protein>
    <recommendedName>
        <fullName evidence="7">Amino acid transporter transmembrane domain-containing protein</fullName>
    </recommendedName>
</protein>
<sequence length="526" mass="57980">MTSSIRSYSDKVTATEQSQPQKNFGDGETAPPAEEAHNEQKDDQQEEGEGAAILQNDADGEIIRKGGIPFPLILFNFIKGLIGAGFLGLPLASKDAGPLYKMISLFCIALVNFYSMSILVKCAQYHYTRLKISFLTFGDLAEESCKVSFGWIKNYGPLAKNIVNIITIVHQFGLCSIFYMFIALTIETVFKGLADEKNTIDEEVKTKQPFWFLIIFLPIVALNSIMSMRILSVMCLIGDGLMITSLTLILFMLSKIVFTERAHPIPFALPSADGFFKACGTIVVSCLAQSLVLPLEKRIKKPSQMLGPFGVLSGGIAISTIVYAIVGFLGYSAYGEEIKSTVLEHLECVNNTKILTPTTYTIRIALCLSIFASFMLQMFVIVGVLWPLFEKRNEKLSRIWKIGIQFVLRASLVSICLAISYSVRDLFTITRLIGVTTGTLLAFVLPATFNLLTFVPLFRSQNRLREANVRLGINICIIVFGFVILVGGLVVNVITMAKKVEDWKCGANATTSESVAATMQSYTTPI</sequence>
<feature type="transmembrane region" description="Helical" evidence="6">
    <location>
        <begin position="210"/>
        <end position="226"/>
    </location>
</feature>
<accession>A0ABD2L3Y7</accession>
<evidence type="ECO:0000256" key="3">
    <source>
        <dbReference type="ARBA" id="ARBA00022989"/>
    </source>
</evidence>
<feature type="domain" description="Amino acid transporter transmembrane" evidence="7">
    <location>
        <begin position="74"/>
        <end position="489"/>
    </location>
</feature>
<feature type="compositionally biased region" description="Basic and acidic residues" evidence="5">
    <location>
        <begin position="34"/>
        <end position="43"/>
    </location>
</feature>
<dbReference type="Pfam" id="PF01490">
    <property type="entry name" value="Aa_trans"/>
    <property type="match status" value="1"/>
</dbReference>
<evidence type="ECO:0000259" key="7">
    <source>
        <dbReference type="Pfam" id="PF01490"/>
    </source>
</evidence>
<evidence type="ECO:0000256" key="2">
    <source>
        <dbReference type="ARBA" id="ARBA00022692"/>
    </source>
</evidence>
<dbReference type="Proteomes" id="UP001620626">
    <property type="component" value="Unassembled WGS sequence"/>
</dbReference>
<name>A0ABD2L3Y7_9BILA</name>
<evidence type="ECO:0000256" key="6">
    <source>
        <dbReference type="SAM" id="Phobius"/>
    </source>
</evidence>
<dbReference type="PANTHER" id="PTHR22950">
    <property type="entry name" value="AMINO ACID TRANSPORTER"/>
    <property type="match status" value="1"/>
</dbReference>
<comment type="caution">
    <text evidence="8">The sequence shown here is derived from an EMBL/GenBank/DDBJ whole genome shotgun (WGS) entry which is preliminary data.</text>
</comment>
<comment type="subcellular location">
    <subcellularLocation>
        <location evidence="1">Membrane</location>
        <topology evidence="1">Multi-pass membrane protein</topology>
    </subcellularLocation>
</comment>
<feature type="transmembrane region" description="Helical" evidence="6">
    <location>
        <begin position="99"/>
        <end position="120"/>
    </location>
</feature>
<evidence type="ECO:0000313" key="9">
    <source>
        <dbReference type="Proteomes" id="UP001620626"/>
    </source>
</evidence>
<proteinExistence type="predicted"/>
<feature type="transmembrane region" description="Helical" evidence="6">
    <location>
        <begin position="162"/>
        <end position="190"/>
    </location>
</feature>
<feature type="transmembrane region" description="Helical" evidence="6">
    <location>
        <begin position="72"/>
        <end position="93"/>
    </location>
</feature>
<reference evidence="8 9" key="1">
    <citation type="submission" date="2024-10" db="EMBL/GenBank/DDBJ databases">
        <authorList>
            <person name="Kim D."/>
        </authorList>
    </citation>
    <scope>NUCLEOTIDE SEQUENCE [LARGE SCALE GENOMIC DNA]</scope>
    <source>
        <strain evidence="8">BH-2024</strain>
    </source>
</reference>
<evidence type="ECO:0000256" key="5">
    <source>
        <dbReference type="SAM" id="MobiDB-lite"/>
    </source>
</evidence>
<keyword evidence="2 6" id="KW-0812">Transmembrane</keyword>
<feature type="compositionally biased region" description="Polar residues" evidence="5">
    <location>
        <begin position="1"/>
        <end position="22"/>
    </location>
</feature>
<feature type="transmembrane region" description="Helical" evidence="6">
    <location>
        <begin position="360"/>
        <end position="386"/>
    </location>
</feature>
<dbReference type="AlphaFoldDB" id="A0ABD2L3Y7"/>
<feature type="region of interest" description="Disordered" evidence="5">
    <location>
        <begin position="1"/>
        <end position="48"/>
    </location>
</feature>
<organism evidence="8 9">
    <name type="scientific">Heterodera trifolii</name>
    <dbReference type="NCBI Taxonomy" id="157864"/>
    <lineage>
        <taxon>Eukaryota</taxon>
        <taxon>Metazoa</taxon>
        <taxon>Ecdysozoa</taxon>
        <taxon>Nematoda</taxon>
        <taxon>Chromadorea</taxon>
        <taxon>Rhabditida</taxon>
        <taxon>Tylenchina</taxon>
        <taxon>Tylenchomorpha</taxon>
        <taxon>Tylenchoidea</taxon>
        <taxon>Heteroderidae</taxon>
        <taxon>Heteroderinae</taxon>
        <taxon>Heterodera</taxon>
    </lineage>
</organism>
<dbReference type="PANTHER" id="PTHR22950:SF217">
    <property type="entry name" value="AMINO ACID TRANSPORTER TRANSMEMBRANE DOMAIN-CONTAINING PROTEIN"/>
    <property type="match status" value="1"/>
</dbReference>
<keyword evidence="9" id="KW-1185">Reference proteome</keyword>
<feature type="transmembrane region" description="Helical" evidence="6">
    <location>
        <begin position="471"/>
        <end position="494"/>
    </location>
</feature>
<keyword evidence="3 6" id="KW-1133">Transmembrane helix</keyword>
<gene>
    <name evidence="8" type="ORF">niasHT_019905</name>
</gene>
<dbReference type="InterPro" id="IPR013057">
    <property type="entry name" value="AA_transpt_TM"/>
</dbReference>
<evidence type="ECO:0000313" key="8">
    <source>
        <dbReference type="EMBL" id="KAL3109874.1"/>
    </source>
</evidence>
<feature type="transmembrane region" description="Helical" evidence="6">
    <location>
        <begin position="233"/>
        <end position="254"/>
    </location>
</feature>